<reference evidence="3" key="2">
    <citation type="submission" date="2020-10" db="UniProtKB">
        <authorList>
            <consortium name="WormBaseParasite"/>
        </authorList>
    </citation>
    <scope>IDENTIFICATION</scope>
</reference>
<name>A0A7E4ZSS2_PANRE</name>
<sequence>MEFFKLLPIKGMNAICNLSNIMKLTRLVDLCCAFIFSLMENKTVKEFRQLFGVRDDRTKEEEDEFKKRIEFSIDASCKNFATVLRDNRDYTDKDLRLSGKAVLIVVRR</sequence>
<dbReference type="Proteomes" id="UP000492821">
    <property type="component" value="Unassembled WGS sequence"/>
</dbReference>
<dbReference type="Gene3D" id="3.30.710.10">
    <property type="entry name" value="Potassium Channel Kv1.1, Chain A"/>
    <property type="match status" value="1"/>
</dbReference>
<organism evidence="2 3">
    <name type="scientific">Panagrellus redivivus</name>
    <name type="common">Microworm</name>
    <dbReference type="NCBI Taxonomy" id="6233"/>
    <lineage>
        <taxon>Eukaryota</taxon>
        <taxon>Metazoa</taxon>
        <taxon>Ecdysozoa</taxon>
        <taxon>Nematoda</taxon>
        <taxon>Chromadorea</taxon>
        <taxon>Rhabditida</taxon>
        <taxon>Tylenchina</taxon>
        <taxon>Panagrolaimomorpha</taxon>
        <taxon>Panagrolaimoidea</taxon>
        <taxon>Panagrolaimidae</taxon>
        <taxon>Panagrellus</taxon>
    </lineage>
</organism>
<proteinExistence type="predicted"/>
<dbReference type="WBParaSite" id="Pan_g15013.t1">
    <property type="protein sequence ID" value="Pan_g15013.t1"/>
    <property type="gene ID" value="Pan_g15013"/>
</dbReference>
<dbReference type="SUPFAM" id="SSF81382">
    <property type="entry name" value="Skp1 dimerisation domain-like"/>
    <property type="match status" value="1"/>
</dbReference>
<dbReference type="Pfam" id="PF01466">
    <property type="entry name" value="Skp1"/>
    <property type="match status" value="1"/>
</dbReference>
<reference evidence="2" key="1">
    <citation type="journal article" date="2013" name="Genetics">
        <title>The draft genome and transcriptome of Panagrellus redivivus are shaped by the harsh demands of a free-living lifestyle.</title>
        <authorList>
            <person name="Srinivasan J."/>
            <person name="Dillman A.R."/>
            <person name="Macchietto M.G."/>
            <person name="Heikkinen L."/>
            <person name="Lakso M."/>
            <person name="Fracchia K.M."/>
            <person name="Antoshechkin I."/>
            <person name="Mortazavi A."/>
            <person name="Wong G."/>
            <person name="Sternberg P.W."/>
        </authorList>
    </citation>
    <scope>NUCLEOTIDE SEQUENCE [LARGE SCALE GENOMIC DNA]</scope>
    <source>
        <strain evidence="2">MT8872</strain>
    </source>
</reference>
<keyword evidence="2" id="KW-1185">Reference proteome</keyword>
<dbReference type="InterPro" id="IPR011333">
    <property type="entry name" value="SKP1/BTB/POZ_sf"/>
</dbReference>
<protein>
    <submittedName>
        <fullName evidence="3">Skp1 domain-containing protein</fullName>
    </submittedName>
</protein>
<evidence type="ECO:0000313" key="2">
    <source>
        <dbReference type="Proteomes" id="UP000492821"/>
    </source>
</evidence>
<evidence type="ECO:0000313" key="3">
    <source>
        <dbReference type="WBParaSite" id="Pan_g15013.t1"/>
    </source>
</evidence>
<feature type="domain" description="SKP1 component dimerisation" evidence="1">
    <location>
        <begin position="26"/>
        <end position="68"/>
    </location>
</feature>
<dbReference type="GO" id="GO:0006511">
    <property type="term" value="P:ubiquitin-dependent protein catabolic process"/>
    <property type="evidence" value="ECO:0007669"/>
    <property type="project" value="InterPro"/>
</dbReference>
<dbReference type="InterPro" id="IPR016072">
    <property type="entry name" value="Skp1_comp_dimer"/>
</dbReference>
<accession>A0A7E4ZSS2</accession>
<dbReference type="InterPro" id="IPR036296">
    <property type="entry name" value="SKP1-like_dim_sf"/>
</dbReference>
<dbReference type="AlphaFoldDB" id="A0A7E4ZSS2"/>
<evidence type="ECO:0000259" key="1">
    <source>
        <dbReference type="Pfam" id="PF01466"/>
    </source>
</evidence>